<dbReference type="SUPFAM" id="SSF111331">
    <property type="entry name" value="NAD kinase/diacylglycerol kinase-like"/>
    <property type="match status" value="1"/>
</dbReference>
<sequence length="379" mass="39447">MKRAFLIYNPVAGQENPATILGDIALKLSEHYQLTVVQTKPDVQPGELAKQALKEKADLIVASGGDGTVGAVAGVLVGTGVPLGIVPRGTANAFSVALGIPTHLDDPTGFQNAAADVILSGHTKEVDTALVTTSEVTDYPMILLMGIGYEAEMCDAADRDLKNALGPLAYVISGAQKLLTASNFKATVHVDGETAEGEVAAITVANAAPPFSVLAHGHTGECIYDDGKLEAIGYVAEEGGVTAKVSNVVNMARLFSGVMFSDNPVQNEEKIFGGRYSDIKIECDPPQKVVLDGELLGTTPVTARVLPRSLRVLVPPPAAPTAEESAEVVHKIAEQEGVDEAVAAIVVDKLGVRAAAKVVEDSQQVADKPVVAPSTEQSR</sequence>
<accession>A0ABY8TSK1</accession>
<organism evidence="2 3">
    <name type="scientific">Tetradesmus obliquus</name>
    <name type="common">Green alga</name>
    <name type="synonym">Acutodesmus obliquus</name>
    <dbReference type="NCBI Taxonomy" id="3088"/>
    <lineage>
        <taxon>Eukaryota</taxon>
        <taxon>Viridiplantae</taxon>
        <taxon>Chlorophyta</taxon>
        <taxon>core chlorophytes</taxon>
        <taxon>Chlorophyceae</taxon>
        <taxon>CS clade</taxon>
        <taxon>Sphaeropleales</taxon>
        <taxon>Scenedesmaceae</taxon>
        <taxon>Tetradesmus</taxon>
    </lineage>
</organism>
<evidence type="ECO:0000313" key="3">
    <source>
        <dbReference type="Proteomes" id="UP001244341"/>
    </source>
</evidence>
<dbReference type="NCBIfam" id="NF002033">
    <property type="entry name" value="PRK00861.1"/>
    <property type="match status" value="1"/>
</dbReference>
<dbReference type="EMBL" id="CP126210">
    <property type="protein sequence ID" value="WIA12097.1"/>
    <property type="molecule type" value="Genomic_DNA"/>
</dbReference>
<dbReference type="PANTHER" id="PTHR30492">
    <property type="entry name" value="METHYLGLYOXAL SYNTHASE"/>
    <property type="match status" value="1"/>
</dbReference>
<reference evidence="2 3" key="1">
    <citation type="submission" date="2023-05" db="EMBL/GenBank/DDBJ databases">
        <title>A 100% complete, gapless, phased diploid assembly of the Scenedesmus obliquus UTEX 3031 genome.</title>
        <authorList>
            <person name="Biondi T.C."/>
            <person name="Hanschen E.R."/>
            <person name="Kwon T."/>
            <person name="Eng W."/>
            <person name="Kruse C.P.S."/>
            <person name="Koehler S.I."/>
            <person name="Kunde Y."/>
            <person name="Gleasner C.D."/>
            <person name="You Mak K.T."/>
            <person name="Polle J."/>
            <person name="Hovde B.T."/>
            <person name="Starkenburg S.R."/>
        </authorList>
    </citation>
    <scope>NUCLEOTIDE SEQUENCE [LARGE SCALE GENOMIC DNA]</scope>
    <source>
        <strain evidence="2 3">DOE0152z</strain>
    </source>
</reference>
<gene>
    <name evidence="2" type="ORF">OEZ85_012173</name>
</gene>
<name>A0ABY8TSK1_TETOB</name>
<dbReference type="Pfam" id="PF00781">
    <property type="entry name" value="DAGK_cat"/>
    <property type="match status" value="1"/>
</dbReference>
<evidence type="ECO:0000259" key="1">
    <source>
        <dbReference type="PROSITE" id="PS50146"/>
    </source>
</evidence>
<dbReference type="PANTHER" id="PTHR30492:SF0">
    <property type="entry name" value="METHYLGLYOXAL SYNTHASE"/>
    <property type="match status" value="1"/>
</dbReference>
<dbReference type="InterPro" id="IPR016064">
    <property type="entry name" value="NAD/diacylglycerol_kinase_sf"/>
</dbReference>
<evidence type="ECO:0000313" key="2">
    <source>
        <dbReference type="EMBL" id="WIA12097.1"/>
    </source>
</evidence>
<dbReference type="Gene3D" id="2.60.200.40">
    <property type="match status" value="1"/>
</dbReference>
<dbReference type="InterPro" id="IPR017438">
    <property type="entry name" value="ATP-NAD_kinase_N"/>
</dbReference>
<dbReference type="InterPro" id="IPR045540">
    <property type="entry name" value="YegS/DAGK_C"/>
</dbReference>
<proteinExistence type="predicted"/>
<dbReference type="InterPro" id="IPR004363">
    <property type="entry name" value="Methylgl_synth"/>
</dbReference>
<dbReference type="PROSITE" id="PS50146">
    <property type="entry name" value="DAGK"/>
    <property type="match status" value="1"/>
</dbReference>
<keyword evidence="3" id="KW-1185">Reference proteome</keyword>
<protein>
    <recommendedName>
        <fullName evidence="1">DAGKc domain-containing protein</fullName>
    </recommendedName>
</protein>
<dbReference type="Pfam" id="PF19279">
    <property type="entry name" value="YegS_C"/>
    <property type="match status" value="1"/>
</dbReference>
<dbReference type="SMART" id="SM00046">
    <property type="entry name" value="DAGKc"/>
    <property type="match status" value="1"/>
</dbReference>
<feature type="domain" description="DAGKc" evidence="1">
    <location>
        <begin position="1"/>
        <end position="135"/>
    </location>
</feature>
<dbReference type="Gene3D" id="3.40.50.10330">
    <property type="entry name" value="Probable inorganic polyphosphate/atp-NAD kinase, domain 1"/>
    <property type="match status" value="1"/>
</dbReference>
<dbReference type="Proteomes" id="UP001244341">
    <property type="component" value="Chromosome 3b"/>
</dbReference>
<dbReference type="InterPro" id="IPR001206">
    <property type="entry name" value="Diacylglycerol_kinase_cat_dom"/>
</dbReference>